<feature type="transmembrane region" description="Helical" evidence="7">
    <location>
        <begin position="39"/>
        <end position="59"/>
    </location>
</feature>
<feature type="transmembrane region" description="Helical" evidence="7">
    <location>
        <begin position="424"/>
        <end position="446"/>
    </location>
</feature>
<dbReference type="Pfam" id="PF00474">
    <property type="entry name" value="SSF"/>
    <property type="match status" value="1"/>
</dbReference>
<gene>
    <name evidence="8" type="ORF">ECB94_20135</name>
</gene>
<feature type="transmembrane region" description="Helical" evidence="7">
    <location>
        <begin position="219"/>
        <end position="240"/>
    </location>
</feature>
<keyword evidence="4 7" id="KW-1133">Transmembrane helix</keyword>
<feature type="transmembrane region" description="Helical" evidence="7">
    <location>
        <begin position="71"/>
        <end position="92"/>
    </location>
</feature>
<comment type="similarity">
    <text evidence="2 6">Belongs to the sodium:solute symporter (SSF) (TC 2.A.21) family.</text>
</comment>
<dbReference type="GO" id="GO:0005412">
    <property type="term" value="F:D-glucose:sodium symporter activity"/>
    <property type="evidence" value="ECO:0007669"/>
    <property type="project" value="TreeGrafter"/>
</dbReference>
<evidence type="ECO:0000256" key="4">
    <source>
        <dbReference type="ARBA" id="ARBA00022989"/>
    </source>
</evidence>
<dbReference type="InterPro" id="IPR038377">
    <property type="entry name" value="Na/Glc_symporter_sf"/>
</dbReference>
<dbReference type="GO" id="GO:0005886">
    <property type="term" value="C:plasma membrane"/>
    <property type="evidence" value="ECO:0007669"/>
    <property type="project" value="TreeGrafter"/>
</dbReference>
<evidence type="ECO:0000256" key="5">
    <source>
        <dbReference type="ARBA" id="ARBA00023136"/>
    </source>
</evidence>
<evidence type="ECO:0000256" key="7">
    <source>
        <dbReference type="SAM" id="Phobius"/>
    </source>
</evidence>
<dbReference type="AlphaFoldDB" id="A0A3G4VFM7"/>
<feature type="transmembrane region" description="Helical" evidence="7">
    <location>
        <begin position="141"/>
        <end position="166"/>
    </location>
</feature>
<feature type="transmembrane region" description="Helical" evidence="7">
    <location>
        <begin position="178"/>
        <end position="199"/>
    </location>
</feature>
<keyword evidence="3 7" id="KW-0812">Transmembrane</keyword>
<evidence type="ECO:0000313" key="8">
    <source>
        <dbReference type="EMBL" id="AYV23596.1"/>
    </source>
</evidence>
<evidence type="ECO:0000256" key="3">
    <source>
        <dbReference type="ARBA" id="ARBA00022692"/>
    </source>
</evidence>
<evidence type="ECO:0000256" key="6">
    <source>
        <dbReference type="RuleBase" id="RU362091"/>
    </source>
</evidence>
<sequence>MDTLDGVIVIGYFAFVLFAALAFKRFTTDSSGFIRGGGAMMWWMAGATAFMTQFSAWTFTGAAAKAYEDGLTVLFIFWGNALGFFVAAWYFAERYRKLRVETAMEVIKVRFGRSSEQVYTWISFPLTILSGAIWLNGLGIFASAVFNIDLMVTIIGVGCLVTFIAVSGGSWTVSATNVIQLILLVAITMAVGVYALIEIGGPSELINQYPTETYMGHDISYWQIFWLWVVVMMMKQTMNTNNALSCYRFLVTTNEKEAKKAALVTGILFIVGPVMWFVPPWATAAMGVDLMAYYPTLGTSANNAAYVYYIDHFLPAGMLGLVLAAMIAATISPMTTALNRNAGIFVRNVYQSIIKPQANEVEQLRVGQVATLVNGVLCVLAALMFASIKEYSFFDIMMLFGALLQTPLSIPSLLAFVTLKTPDWSGWATIAVGLCVSAFMQFIFQVDWLLPLFDTASFSHRETVDLQVAATMLAHLFITGGFFMMTRYFYQKPIGARLGELNTLKKNLLTPISKEEEAPVDFRQGAYLGRMCQVLGLLVVLISMTTDSLRDGSIFVVIGALIVLAGTHLYRTRHNDDKLEDVTSH</sequence>
<dbReference type="Gene3D" id="1.20.1730.10">
    <property type="entry name" value="Sodium/glucose cotransporter"/>
    <property type="match status" value="1"/>
</dbReference>
<proteinExistence type="inferred from homology"/>
<dbReference type="PANTHER" id="PTHR11819">
    <property type="entry name" value="SOLUTE CARRIER FAMILY 5"/>
    <property type="match status" value="1"/>
</dbReference>
<comment type="subcellular location">
    <subcellularLocation>
        <location evidence="1">Membrane</location>
        <topology evidence="1">Multi-pass membrane protein</topology>
    </subcellularLocation>
</comment>
<organism evidence="8 9">
    <name type="scientific">Vibrio mediterranei</name>
    <dbReference type="NCBI Taxonomy" id="689"/>
    <lineage>
        <taxon>Bacteria</taxon>
        <taxon>Pseudomonadati</taxon>
        <taxon>Pseudomonadota</taxon>
        <taxon>Gammaproteobacteria</taxon>
        <taxon>Vibrionales</taxon>
        <taxon>Vibrionaceae</taxon>
        <taxon>Vibrio</taxon>
    </lineage>
</organism>
<feature type="transmembrane region" description="Helical" evidence="7">
    <location>
        <begin position="552"/>
        <end position="570"/>
    </location>
</feature>
<evidence type="ECO:0000256" key="1">
    <source>
        <dbReference type="ARBA" id="ARBA00004141"/>
    </source>
</evidence>
<feature type="transmembrane region" description="Helical" evidence="7">
    <location>
        <begin position="369"/>
        <end position="388"/>
    </location>
</feature>
<feature type="transmembrane region" description="Helical" evidence="7">
    <location>
        <begin position="6"/>
        <end position="27"/>
    </location>
</feature>
<dbReference type="InterPro" id="IPR001734">
    <property type="entry name" value="Na/solute_symporter"/>
</dbReference>
<accession>A0A3G4VFM7</accession>
<protein>
    <submittedName>
        <fullName evidence="8">Transporter</fullName>
    </submittedName>
</protein>
<feature type="transmembrane region" description="Helical" evidence="7">
    <location>
        <begin position="118"/>
        <end position="135"/>
    </location>
</feature>
<feature type="transmembrane region" description="Helical" evidence="7">
    <location>
        <begin position="306"/>
        <end position="331"/>
    </location>
</feature>
<dbReference type="EMBL" id="CP033578">
    <property type="protein sequence ID" value="AYV23596.1"/>
    <property type="molecule type" value="Genomic_DNA"/>
</dbReference>
<evidence type="ECO:0000256" key="2">
    <source>
        <dbReference type="ARBA" id="ARBA00006434"/>
    </source>
</evidence>
<feature type="transmembrane region" description="Helical" evidence="7">
    <location>
        <begin position="261"/>
        <end position="286"/>
    </location>
</feature>
<feature type="transmembrane region" description="Helical" evidence="7">
    <location>
        <begin position="394"/>
        <end position="417"/>
    </location>
</feature>
<dbReference type="Proteomes" id="UP000279760">
    <property type="component" value="Chromosome 2"/>
</dbReference>
<reference evidence="8 9" key="1">
    <citation type="submission" date="2018-11" db="EMBL/GenBank/DDBJ databases">
        <title>Complete Genome Sequence of Vbrio mediterranei 117-T6: a Potential Pathogen Bacteria Isolated from the Conchocelis of Pyropia.</title>
        <authorList>
            <person name="Liu Q."/>
        </authorList>
    </citation>
    <scope>NUCLEOTIDE SEQUENCE [LARGE SCALE GENOMIC DNA]</scope>
    <source>
        <strain evidence="8 9">117-T6</strain>
    </source>
</reference>
<dbReference type="PANTHER" id="PTHR11819:SF195">
    <property type="entry name" value="SODIUM_GLUCOSE COTRANSPORTER 4"/>
    <property type="match status" value="1"/>
</dbReference>
<dbReference type="RefSeq" id="WP_124941513.1">
    <property type="nucleotide sequence ID" value="NZ_CP033578.1"/>
</dbReference>
<dbReference type="PROSITE" id="PS50283">
    <property type="entry name" value="NA_SOLUT_SYMP_3"/>
    <property type="match status" value="1"/>
</dbReference>
<feature type="transmembrane region" description="Helical" evidence="7">
    <location>
        <begin position="466"/>
        <end position="490"/>
    </location>
</feature>
<name>A0A3G4VFM7_9VIBR</name>
<keyword evidence="5 7" id="KW-0472">Membrane</keyword>
<evidence type="ECO:0000313" key="9">
    <source>
        <dbReference type="Proteomes" id="UP000279760"/>
    </source>
</evidence>